<name>A0A4C1ZTX6_EUMVA</name>
<dbReference type="EMBL" id="BGZK01002051">
    <property type="protein sequence ID" value="GBP90047.1"/>
    <property type="molecule type" value="Genomic_DNA"/>
</dbReference>
<reference evidence="2 3" key="1">
    <citation type="journal article" date="2019" name="Commun. Biol.">
        <title>The bagworm genome reveals a unique fibroin gene that provides high tensile strength.</title>
        <authorList>
            <person name="Kono N."/>
            <person name="Nakamura H."/>
            <person name="Ohtoshi R."/>
            <person name="Tomita M."/>
            <person name="Numata K."/>
            <person name="Arakawa K."/>
        </authorList>
    </citation>
    <scope>NUCLEOTIDE SEQUENCE [LARGE SCALE GENOMIC DNA]</scope>
</reference>
<evidence type="ECO:0000256" key="1">
    <source>
        <dbReference type="SAM" id="MobiDB-lite"/>
    </source>
</evidence>
<accession>A0A4C1ZTX6</accession>
<dbReference type="AlphaFoldDB" id="A0A4C1ZTX6"/>
<protein>
    <submittedName>
        <fullName evidence="2">Uncharacterized protein</fullName>
    </submittedName>
</protein>
<feature type="compositionally biased region" description="Low complexity" evidence="1">
    <location>
        <begin position="169"/>
        <end position="178"/>
    </location>
</feature>
<evidence type="ECO:0000313" key="2">
    <source>
        <dbReference type="EMBL" id="GBP90047.1"/>
    </source>
</evidence>
<organism evidence="2 3">
    <name type="scientific">Eumeta variegata</name>
    <name type="common">Bagworm moth</name>
    <name type="synonym">Eumeta japonica</name>
    <dbReference type="NCBI Taxonomy" id="151549"/>
    <lineage>
        <taxon>Eukaryota</taxon>
        <taxon>Metazoa</taxon>
        <taxon>Ecdysozoa</taxon>
        <taxon>Arthropoda</taxon>
        <taxon>Hexapoda</taxon>
        <taxon>Insecta</taxon>
        <taxon>Pterygota</taxon>
        <taxon>Neoptera</taxon>
        <taxon>Endopterygota</taxon>
        <taxon>Lepidoptera</taxon>
        <taxon>Glossata</taxon>
        <taxon>Ditrysia</taxon>
        <taxon>Tineoidea</taxon>
        <taxon>Psychidae</taxon>
        <taxon>Oiketicinae</taxon>
        <taxon>Eumeta</taxon>
    </lineage>
</organism>
<dbReference type="Proteomes" id="UP000299102">
    <property type="component" value="Unassembled WGS sequence"/>
</dbReference>
<keyword evidence="3" id="KW-1185">Reference proteome</keyword>
<comment type="caution">
    <text evidence="2">The sequence shown here is derived from an EMBL/GenBank/DDBJ whole genome shotgun (WGS) entry which is preliminary data.</text>
</comment>
<feature type="region of interest" description="Disordered" evidence="1">
    <location>
        <begin position="158"/>
        <end position="180"/>
    </location>
</feature>
<proteinExistence type="predicted"/>
<evidence type="ECO:0000313" key="3">
    <source>
        <dbReference type="Proteomes" id="UP000299102"/>
    </source>
</evidence>
<sequence length="238" mass="26441">MVFRTRYRHIEDGFGLRPIAFRDMSRECGGGNKPRWYRLGNCPQRPLLRRTAPAFARSRLHAYTRRQVQPATESVNVDNTGGYVSTRTSARRCATGDGSRRPLPHRAPISYYSECYRRSEAVRPVYHCSAGGSARHSRLVHRNTLRVSCAQELRGADGGLFRRRPPPAAGARRPAPVGADHRRAAPSAISRHGKINGWLVSLQHQNGPARPVRPHAPTQCRHKVASSAVALCPIMESG</sequence>
<gene>
    <name evidence="2" type="ORF">EVAR_68055_1</name>
</gene>